<dbReference type="Proteomes" id="UP000504603">
    <property type="component" value="Unplaced"/>
</dbReference>
<dbReference type="KEGG" id="mcha:111024018"/>
<dbReference type="GO" id="GO:0016491">
    <property type="term" value="F:oxidoreductase activity"/>
    <property type="evidence" value="ECO:0007669"/>
    <property type="project" value="UniProtKB-KW"/>
</dbReference>
<dbReference type="PANTHER" id="PTHR43180:SF41">
    <property type="entry name" value="SHORT-CHAIN DEHYDROGENASE REDUCTASE 2A"/>
    <property type="match status" value="1"/>
</dbReference>
<dbReference type="InterPro" id="IPR002347">
    <property type="entry name" value="SDR_fam"/>
</dbReference>
<name>A0A6J1DSX6_MOMCH</name>
<evidence type="ECO:0000256" key="2">
    <source>
        <dbReference type="ARBA" id="ARBA00023002"/>
    </source>
</evidence>
<dbReference type="InterPro" id="IPR036291">
    <property type="entry name" value="NAD(P)-bd_dom_sf"/>
</dbReference>
<sequence>MTAQVMPEQQQPLHAIHLLPRDLDKSPPSHKRLEGKVAIVTGGAKGIGEATVRLFAKHGARVVIADVEDLLGAALADTTLLEIIDKTVTSNSWVEFV</sequence>
<proteinExistence type="inferred from homology"/>
<dbReference type="Gene3D" id="3.40.50.720">
    <property type="entry name" value="NAD(P)-binding Rossmann-like Domain"/>
    <property type="match status" value="1"/>
</dbReference>
<reference evidence="4" key="1">
    <citation type="submission" date="2025-08" db="UniProtKB">
        <authorList>
            <consortium name="RefSeq"/>
        </authorList>
    </citation>
    <scope>IDENTIFICATION</scope>
    <source>
        <strain evidence="4">OHB3-1</strain>
    </source>
</reference>
<keyword evidence="2" id="KW-0560">Oxidoreductase</keyword>
<dbReference type="GeneID" id="111024018"/>
<dbReference type="AlphaFoldDB" id="A0A6J1DSX6"/>
<comment type="similarity">
    <text evidence="1">Belongs to the short-chain dehydrogenases/reductases (SDR) family.</text>
</comment>
<evidence type="ECO:0000313" key="3">
    <source>
        <dbReference type="Proteomes" id="UP000504603"/>
    </source>
</evidence>
<dbReference type="PANTHER" id="PTHR43180">
    <property type="entry name" value="3-OXOACYL-(ACYL-CARRIER-PROTEIN) REDUCTASE (AFU_ORTHOLOGUE AFUA_6G11210)"/>
    <property type="match status" value="1"/>
</dbReference>
<evidence type="ECO:0000313" key="4">
    <source>
        <dbReference type="RefSeq" id="XP_022157268.1"/>
    </source>
</evidence>
<dbReference type="RefSeq" id="XP_022157268.1">
    <property type="nucleotide sequence ID" value="XM_022301576.1"/>
</dbReference>
<dbReference type="SUPFAM" id="SSF51735">
    <property type="entry name" value="NAD(P)-binding Rossmann-fold domains"/>
    <property type="match status" value="1"/>
</dbReference>
<gene>
    <name evidence="4" type="primary">LOC111024018</name>
</gene>
<dbReference type="OrthoDB" id="1745894at2759"/>
<evidence type="ECO:0000256" key="1">
    <source>
        <dbReference type="ARBA" id="ARBA00006484"/>
    </source>
</evidence>
<accession>A0A6J1DSX6</accession>
<organism evidence="3 4">
    <name type="scientific">Momordica charantia</name>
    <name type="common">Bitter gourd</name>
    <name type="synonym">Balsam pear</name>
    <dbReference type="NCBI Taxonomy" id="3673"/>
    <lineage>
        <taxon>Eukaryota</taxon>
        <taxon>Viridiplantae</taxon>
        <taxon>Streptophyta</taxon>
        <taxon>Embryophyta</taxon>
        <taxon>Tracheophyta</taxon>
        <taxon>Spermatophyta</taxon>
        <taxon>Magnoliopsida</taxon>
        <taxon>eudicotyledons</taxon>
        <taxon>Gunneridae</taxon>
        <taxon>Pentapetalae</taxon>
        <taxon>rosids</taxon>
        <taxon>fabids</taxon>
        <taxon>Cucurbitales</taxon>
        <taxon>Cucurbitaceae</taxon>
        <taxon>Momordiceae</taxon>
        <taxon>Momordica</taxon>
    </lineage>
</organism>
<keyword evidence="3" id="KW-1185">Reference proteome</keyword>
<protein>
    <submittedName>
        <fullName evidence="4">Sex determination protein tasselseed-2-like</fullName>
    </submittedName>
</protein>
<dbReference type="Pfam" id="PF00106">
    <property type="entry name" value="adh_short"/>
    <property type="match status" value="1"/>
</dbReference>